<gene>
    <name evidence="1" type="ORF">C7Y72_02465</name>
</gene>
<dbReference type="Proteomes" id="UP000240739">
    <property type="component" value="Unassembled WGS sequence"/>
</dbReference>
<evidence type="ECO:0000313" key="1">
    <source>
        <dbReference type="EMBL" id="PTL58600.1"/>
    </source>
</evidence>
<evidence type="ECO:0008006" key="3">
    <source>
        <dbReference type="Google" id="ProtNLM"/>
    </source>
</evidence>
<dbReference type="OrthoDB" id="6057629at2"/>
<reference evidence="1 2" key="1">
    <citation type="submission" date="2018-03" db="EMBL/GenBank/DDBJ databases">
        <title>Aquarubrobacter algicola gen. nov., sp. nov., a novel actinobacterium isolated from shallow eutrophic lake during the end of cyanobacterial harmful algal blooms.</title>
        <authorList>
            <person name="Chun S.J."/>
        </authorList>
    </citation>
    <scope>NUCLEOTIDE SEQUENCE [LARGE SCALE GENOMIC DNA]</scope>
    <source>
        <strain evidence="1 2">Seoho-28</strain>
    </source>
</reference>
<comment type="caution">
    <text evidence="1">The sequence shown here is derived from an EMBL/GenBank/DDBJ whole genome shotgun (WGS) entry which is preliminary data.</text>
</comment>
<evidence type="ECO:0000313" key="2">
    <source>
        <dbReference type="Proteomes" id="UP000240739"/>
    </source>
</evidence>
<keyword evidence="2" id="KW-1185">Reference proteome</keyword>
<organism evidence="1 2">
    <name type="scientific">Paraconexibacter algicola</name>
    <dbReference type="NCBI Taxonomy" id="2133960"/>
    <lineage>
        <taxon>Bacteria</taxon>
        <taxon>Bacillati</taxon>
        <taxon>Actinomycetota</taxon>
        <taxon>Thermoleophilia</taxon>
        <taxon>Solirubrobacterales</taxon>
        <taxon>Paraconexibacteraceae</taxon>
        <taxon>Paraconexibacter</taxon>
    </lineage>
</organism>
<dbReference type="EMBL" id="PYYB01000001">
    <property type="protein sequence ID" value="PTL58600.1"/>
    <property type="molecule type" value="Genomic_DNA"/>
</dbReference>
<dbReference type="RefSeq" id="WP_107567037.1">
    <property type="nucleotide sequence ID" value="NZ_PYYB01000001.1"/>
</dbReference>
<accession>A0A2T4UH86</accession>
<name>A0A2T4UH86_9ACTN</name>
<proteinExistence type="predicted"/>
<dbReference type="AlphaFoldDB" id="A0A2T4UH86"/>
<protein>
    <recommendedName>
        <fullName evidence="3">PIN domain-containing protein</fullName>
    </recommendedName>
</protein>
<sequence>MERLLLDACVVINVFAGGILRSLSTDAGSELIVVEQVTAEVLYVDDEGDDREALEWEPLSAEGTVTAVSLSGAEELTTFLSLVPRLGDGEAASLAAARHRGLVLATDDGLALKIAADGDPVVETVTTPDILSWWADAVDADDAQLASVLQRIETRARYRPPNTHPLAPWWSRASSPS</sequence>